<organism evidence="1 2">
    <name type="scientific">Massilia orientalis</name>
    <dbReference type="NCBI Taxonomy" id="3050128"/>
    <lineage>
        <taxon>Bacteria</taxon>
        <taxon>Pseudomonadati</taxon>
        <taxon>Pseudomonadota</taxon>
        <taxon>Betaproteobacteria</taxon>
        <taxon>Burkholderiales</taxon>
        <taxon>Oxalobacteraceae</taxon>
        <taxon>Telluria group</taxon>
        <taxon>Massilia</taxon>
    </lineage>
</organism>
<protein>
    <submittedName>
        <fullName evidence="1">Sodium:solute symporter family protein</fullName>
    </submittedName>
</protein>
<dbReference type="Proteomes" id="UP001168096">
    <property type="component" value="Unassembled WGS sequence"/>
</dbReference>
<evidence type="ECO:0000313" key="1">
    <source>
        <dbReference type="EMBL" id="MFJ1472286.1"/>
    </source>
</evidence>
<dbReference type="EMBL" id="JASNRB020000039">
    <property type="protein sequence ID" value="MFJ1472286.1"/>
    <property type="molecule type" value="Genomic_DNA"/>
</dbReference>
<reference evidence="1" key="1">
    <citation type="submission" date="2024-11" db="EMBL/GenBank/DDBJ databases">
        <title>Description of Massilia orientalis sp. nov., isolated from rhizosphere soil of Ageratina adenophora.</title>
        <authorList>
            <person name="Wang Y."/>
        </authorList>
    </citation>
    <scope>NUCLEOTIDE SEQUENCE</scope>
    <source>
        <strain evidence="1">YIM B02787</strain>
    </source>
</reference>
<proteinExistence type="predicted"/>
<comment type="caution">
    <text evidence="1">The sequence shown here is derived from an EMBL/GenBank/DDBJ whole genome shotgun (WGS) entry which is preliminary data.</text>
</comment>
<name>A0ACC7MK77_9BURK</name>
<keyword evidence="2" id="KW-1185">Reference proteome</keyword>
<sequence>MTGTAAKTRSYFRRLARYYLWFTLCFALFLGALAILEHEGMPRQWIGHLYMFATIVLYAIIGVVSRTSNVSEYYVAGRRVPALFNGMATAADWISAASFISLAGTLYLHGFDALAYVMGWTGGYCLVALLIAPYLRRFAQYTIPDFLAARYGGETATRQGSIVRALAVGGTIVVSFTYVVAQIYAVGLIASRFTGVDFSVGIFLGLASILVCSFLGGMRAITWTQVAQYIIILVAFLIPTIWLSMKFAGNPVPQVAYGSVLPKLAAREAQLAADPREAEVRARFHARADDYAARIAALPHSWEAGKIEAQRRLDKARGRNAPLTEVRSAERELLDYPRTADEAARAWTELRAANLARAQPPEPHAEPFPGKTREESDIRRNNFLSLVFCLMFGTAALPHILMRSYTTPSVHETRVSVFWTLFFILLIYLTMPALAVLAKYDIYTALVGTGFDSLPTWVSYWANVDKSNPLISIVDINGDGIVQLAEIAIDGDVLTLATPEIGGLPYVISGLVAAGGLAAALSTADGLLLAISNALSHDIYFKIVDPGASTQKRVTISKLLLLAVAFIAAYVASQKPADILSLVGAAFSLAGSTMFPALVAGVFWKRANFAGAIAGMATGFLVCIYYMLHTNPMLGGSLDAVWFHIAPISAGVFGVPAGALALVVASLVTAPPPRASGGLVAHIRAPE</sequence>
<gene>
    <name evidence="1" type="ORF">QPK29_031620</name>
</gene>
<accession>A0ACC7MK77</accession>
<evidence type="ECO:0000313" key="2">
    <source>
        <dbReference type="Proteomes" id="UP001168096"/>
    </source>
</evidence>